<dbReference type="InterPro" id="IPR015943">
    <property type="entry name" value="WD40/YVTN_repeat-like_dom_sf"/>
</dbReference>
<dbReference type="Proteomes" id="UP000665944">
    <property type="component" value="Unassembled WGS sequence"/>
</dbReference>
<dbReference type="EMBL" id="JAGHKT020000007">
    <property type="protein sequence ID" value="MCM5672470.1"/>
    <property type="molecule type" value="Genomic_DNA"/>
</dbReference>
<sequence length="348" mass="39088">MTTKGYVGSYTKKEGKGIYIFELNEDNGEIQSVDTGYDIEASTYLAQTEQFLYAITKENEACGVAAFKKDENGQLTLINKCLASENGTGCYISVSSDHNFLFEAVYTAGIARIYQLNPETGEVVKLIEELEHSYPTGTHERQDHNHIHFIRETPDHKYVAVTDLGADKIVTYTFGVEGFKEHAVSKFHAEDGPRHIEFHNNGTYAYVVHELSNRVSVVQYHDGKFEEIERHLTIPEDFTGETKLAAVRLSHDQQNLYISNRGHDSIAIFTVVDDGKGINPIEIVKSGGEFPRDFNITESDEYLVCAHQEGNYALTVFRRDTNSGMLIATDNQYTAPEGVFVDFLNSLL</sequence>
<protein>
    <submittedName>
        <fullName evidence="3">Lactonase family protein</fullName>
    </submittedName>
</protein>
<name>A0A3S7GWW7_STAHO</name>
<dbReference type="EMBL" id="CP014567">
    <property type="protein sequence ID" value="AVI06937.1"/>
    <property type="molecule type" value="Genomic_DNA"/>
</dbReference>
<gene>
    <name evidence="2" type="ORF">AZE34_09220</name>
    <name evidence="3" type="ORF">J7T32_006750</name>
</gene>
<dbReference type="Pfam" id="PF10282">
    <property type="entry name" value="Lactonase"/>
    <property type="match status" value="1"/>
</dbReference>
<dbReference type="PANTHER" id="PTHR30344">
    <property type="entry name" value="6-PHOSPHOGLUCONOLACTONASE-RELATED"/>
    <property type="match status" value="1"/>
</dbReference>
<evidence type="ECO:0000313" key="3">
    <source>
        <dbReference type="EMBL" id="MCM5672470.1"/>
    </source>
</evidence>
<keyword evidence="4" id="KW-1185">Reference proteome</keyword>
<dbReference type="InterPro" id="IPR019405">
    <property type="entry name" value="Lactonase_7-beta_prop"/>
</dbReference>
<dbReference type="InterPro" id="IPR050282">
    <property type="entry name" value="Cycloisomerase_2"/>
</dbReference>
<comment type="similarity">
    <text evidence="1">Belongs to the cycloisomerase 2 family.</text>
</comment>
<dbReference type="InterPro" id="IPR011048">
    <property type="entry name" value="Haem_d1_sf"/>
</dbReference>
<evidence type="ECO:0000313" key="2">
    <source>
        <dbReference type="EMBL" id="AVI06937.1"/>
    </source>
</evidence>
<dbReference type="GO" id="GO:0017057">
    <property type="term" value="F:6-phosphogluconolactonase activity"/>
    <property type="evidence" value="ECO:0007669"/>
    <property type="project" value="TreeGrafter"/>
</dbReference>
<organism evidence="2">
    <name type="scientific">Staphylococcus hominis</name>
    <dbReference type="NCBI Taxonomy" id="1290"/>
    <lineage>
        <taxon>Bacteria</taxon>
        <taxon>Bacillati</taxon>
        <taxon>Bacillota</taxon>
        <taxon>Bacilli</taxon>
        <taxon>Bacillales</taxon>
        <taxon>Staphylococcaceae</taxon>
        <taxon>Staphylococcus</taxon>
    </lineage>
</organism>
<evidence type="ECO:0000313" key="4">
    <source>
        <dbReference type="Proteomes" id="UP000665944"/>
    </source>
</evidence>
<proteinExistence type="inferred from homology"/>
<accession>A0A3S7GWW7</accession>
<dbReference type="Gene3D" id="2.130.10.10">
    <property type="entry name" value="YVTN repeat-like/Quinoprotein amine dehydrogenase"/>
    <property type="match status" value="1"/>
</dbReference>
<dbReference type="SUPFAM" id="SSF51004">
    <property type="entry name" value="C-terminal (heme d1) domain of cytochrome cd1-nitrite reductase"/>
    <property type="match status" value="1"/>
</dbReference>
<dbReference type="RefSeq" id="WP_017175258.1">
    <property type="nucleotide sequence ID" value="NZ_CP014567.1"/>
</dbReference>
<reference evidence="3 4" key="2">
    <citation type="submission" date="2022-06" db="EMBL/GenBank/DDBJ databases">
        <title>Staphylococcus hominis ShoR14 genome sequence.</title>
        <authorList>
            <person name="Yeo C.C."/>
            <person name="Chew C.H."/>
            <person name="Che Hamzah A.M."/>
            <person name="Al-Trad E.I."/>
        </authorList>
    </citation>
    <scope>NUCLEOTIDE SEQUENCE [LARGE SCALE GENOMIC DNA]</scope>
    <source>
        <strain evidence="3 4">ShoR14</strain>
    </source>
</reference>
<dbReference type="PANTHER" id="PTHR30344:SF1">
    <property type="entry name" value="6-PHOSPHOGLUCONOLACTONASE"/>
    <property type="match status" value="1"/>
</dbReference>
<reference evidence="2" key="1">
    <citation type="submission" date="2016-02" db="EMBL/GenBank/DDBJ databases">
        <title>Genomic sequence of a clinical Staphylococcus hominis isolate.</title>
        <authorList>
            <person name="McClure J.M."/>
            <person name="Zhang K."/>
        </authorList>
    </citation>
    <scope>NUCLEOTIDE SEQUENCE</scope>
    <source>
        <strain evidence="2">C34847</strain>
    </source>
</reference>
<evidence type="ECO:0000256" key="1">
    <source>
        <dbReference type="ARBA" id="ARBA00005564"/>
    </source>
</evidence>
<dbReference type="AlphaFoldDB" id="A0A3S7GWW7"/>
<dbReference type="GO" id="GO:0005829">
    <property type="term" value="C:cytosol"/>
    <property type="evidence" value="ECO:0007669"/>
    <property type="project" value="TreeGrafter"/>
</dbReference>